<evidence type="ECO:0000256" key="1">
    <source>
        <dbReference type="SAM" id="SignalP"/>
    </source>
</evidence>
<dbReference type="EMBL" id="KX066185">
    <property type="protein sequence ID" value="APB96730.1"/>
    <property type="molecule type" value="Genomic_DNA"/>
</dbReference>
<dbReference type="GO" id="GO:0004519">
    <property type="term" value="F:endonuclease activity"/>
    <property type="evidence" value="ECO:0007669"/>
    <property type="project" value="InterPro"/>
</dbReference>
<sequence length="205" mass="23538">MVKMHIVLELILCAKLELLNTIIPHLDKYTLICSLRLQKFADYILWKKAIIMMKDGKHLTDEGIKEIVNIRASINTGLSKVLKDSFIETIPAIRHLINKQEVPHSGWLSGFTSGEGSFLIRIGKSSNQVASRAQLVFTISQHTRDENLLKSIINYLNCGTYRTYNNRDLGYYMCTNFKDIYTKIIPFFKQYLILGGKISGFCWLN</sequence>
<organism evidence="3">
    <name type="scientific">Epichloe typhina</name>
    <name type="common">Mycoparasitic fungus</name>
    <name type="synonym">Sphaeria typhina</name>
    <dbReference type="NCBI Taxonomy" id="5113"/>
    <lineage>
        <taxon>Eukaryota</taxon>
        <taxon>Fungi</taxon>
        <taxon>Dikarya</taxon>
        <taxon>Ascomycota</taxon>
        <taxon>Pezizomycotina</taxon>
        <taxon>Sordariomycetes</taxon>
        <taxon>Hypocreomycetidae</taxon>
        <taxon>Hypocreales</taxon>
        <taxon>Clavicipitaceae</taxon>
        <taxon>Epichloe</taxon>
    </lineage>
</organism>
<dbReference type="AlphaFoldDB" id="A0A1J0CZZ6"/>
<dbReference type="GO" id="GO:0005739">
    <property type="term" value="C:mitochondrion"/>
    <property type="evidence" value="ECO:0007669"/>
    <property type="project" value="UniProtKB-ARBA"/>
</dbReference>
<feature type="chain" id="PRO_5012091225" description="Homing endonuclease LAGLIDADG domain-containing protein" evidence="1">
    <location>
        <begin position="22"/>
        <end position="205"/>
    </location>
</feature>
<dbReference type="InterPro" id="IPR051289">
    <property type="entry name" value="LAGLIDADG_Endonuclease"/>
</dbReference>
<gene>
    <name evidence="3" type="primary">orf205</name>
</gene>
<dbReference type="Gene3D" id="3.10.28.10">
    <property type="entry name" value="Homing endonucleases"/>
    <property type="match status" value="2"/>
</dbReference>
<dbReference type="PANTHER" id="PTHR36181:SF4">
    <property type="entry name" value="LAGLIDADG ENDONUCLEASE"/>
    <property type="match status" value="1"/>
</dbReference>
<dbReference type="InterPro" id="IPR004860">
    <property type="entry name" value="LAGLIDADG_dom"/>
</dbReference>
<evidence type="ECO:0000313" key="3">
    <source>
        <dbReference type="EMBL" id="APB96730.1"/>
    </source>
</evidence>
<dbReference type="SUPFAM" id="SSF55608">
    <property type="entry name" value="Homing endonucleases"/>
    <property type="match status" value="2"/>
</dbReference>
<proteinExistence type="predicted"/>
<dbReference type="Pfam" id="PF00961">
    <property type="entry name" value="LAGLIDADG_1"/>
    <property type="match status" value="1"/>
</dbReference>
<dbReference type="PANTHER" id="PTHR36181">
    <property type="entry name" value="INTRON-ENCODED ENDONUCLEASE AI3-RELATED"/>
    <property type="match status" value="1"/>
</dbReference>
<geneLocation type="mitochondrion" evidence="3"/>
<name>A0A1J0CZZ6_EPITY</name>
<feature type="domain" description="Homing endonuclease LAGLIDADG" evidence="2">
    <location>
        <begin position="108"/>
        <end position="201"/>
    </location>
</feature>
<dbReference type="GeneID" id="30513313"/>
<reference evidence="3" key="1">
    <citation type="journal article" date="2017" name="Mycologia">
        <title>Epichloe hybrida sp. nov., an emerging model system for investigating fungal allopolyploidy.</title>
        <authorList>
            <person name="Campbell M.A."/>
            <person name="Tapper B.A."/>
            <person name="Johnson R.D."/>
            <person name="Mace W."/>
            <person name="Ram A."/>
            <person name="Lukito Y."/>
            <person name="Dupont P.-Y."/>
            <person name="Johnson L.J."/>
            <person name="Scott D.B."/>
            <person name="Ganley A.R.D."/>
            <person name="Cox M.P."/>
        </authorList>
    </citation>
    <scope>NUCLEOTIDE SEQUENCE</scope>
    <source>
        <strain evidence="3">E8</strain>
    </source>
</reference>
<keyword evidence="3" id="KW-0496">Mitochondrion</keyword>
<dbReference type="RefSeq" id="YP_009327771.1">
    <property type="nucleotide sequence ID" value="NC_032063.1"/>
</dbReference>
<accession>A0A1J0CZZ6</accession>
<evidence type="ECO:0000259" key="2">
    <source>
        <dbReference type="Pfam" id="PF00961"/>
    </source>
</evidence>
<keyword evidence="1" id="KW-0732">Signal</keyword>
<dbReference type="InterPro" id="IPR027434">
    <property type="entry name" value="Homing_endonucl"/>
</dbReference>
<feature type="signal peptide" evidence="1">
    <location>
        <begin position="1"/>
        <end position="21"/>
    </location>
</feature>
<protein>
    <recommendedName>
        <fullName evidence="2">Homing endonuclease LAGLIDADG domain-containing protein</fullName>
    </recommendedName>
</protein>